<name>A0A5N6U674_ASPAV</name>
<proteinExistence type="predicted"/>
<evidence type="ECO:0000256" key="1">
    <source>
        <dbReference type="SAM" id="SignalP"/>
    </source>
</evidence>
<dbReference type="Proteomes" id="UP000325780">
    <property type="component" value="Unassembled WGS sequence"/>
</dbReference>
<accession>A0A5N6U674</accession>
<dbReference type="EMBL" id="ML742032">
    <property type="protein sequence ID" value="KAE8154098.1"/>
    <property type="molecule type" value="Genomic_DNA"/>
</dbReference>
<feature type="chain" id="PRO_5024854709" description="SSCRP protein" evidence="1">
    <location>
        <begin position="23"/>
        <end position="108"/>
    </location>
</feature>
<dbReference type="AlphaFoldDB" id="A0A5N6U674"/>
<evidence type="ECO:0008006" key="4">
    <source>
        <dbReference type="Google" id="ProtNLM"/>
    </source>
</evidence>
<keyword evidence="3" id="KW-1185">Reference proteome</keyword>
<protein>
    <recommendedName>
        <fullName evidence="4">SSCRP protein</fullName>
    </recommendedName>
</protein>
<evidence type="ECO:0000313" key="3">
    <source>
        <dbReference type="Proteomes" id="UP000325780"/>
    </source>
</evidence>
<sequence>MQLTNLLPFVLPLVGAAFGAEAASLPTFYSKPEYEGYSLQAPMGECVNTTPDPLVRVASALVPTDVVCELYSHNGCVGSAACNISASVSDFEGSACVEAGGVRAVYCF</sequence>
<feature type="signal peptide" evidence="1">
    <location>
        <begin position="1"/>
        <end position="22"/>
    </location>
</feature>
<evidence type="ECO:0000313" key="2">
    <source>
        <dbReference type="EMBL" id="KAE8154098.1"/>
    </source>
</evidence>
<organism evidence="2 3">
    <name type="scientific">Aspergillus avenaceus</name>
    <dbReference type="NCBI Taxonomy" id="36643"/>
    <lineage>
        <taxon>Eukaryota</taxon>
        <taxon>Fungi</taxon>
        <taxon>Dikarya</taxon>
        <taxon>Ascomycota</taxon>
        <taxon>Pezizomycotina</taxon>
        <taxon>Eurotiomycetes</taxon>
        <taxon>Eurotiomycetidae</taxon>
        <taxon>Eurotiales</taxon>
        <taxon>Aspergillaceae</taxon>
        <taxon>Aspergillus</taxon>
        <taxon>Aspergillus subgen. Circumdati</taxon>
    </lineage>
</organism>
<keyword evidence="1" id="KW-0732">Signal</keyword>
<gene>
    <name evidence="2" type="ORF">BDV25DRAFT_136244</name>
</gene>
<reference evidence="2 3" key="1">
    <citation type="submission" date="2019-04" db="EMBL/GenBank/DDBJ databases">
        <title>Friends and foes A comparative genomics study of 23 Aspergillus species from section Flavi.</title>
        <authorList>
            <consortium name="DOE Joint Genome Institute"/>
            <person name="Kjaerbolling I."/>
            <person name="Vesth T."/>
            <person name="Frisvad J.C."/>
            <person name="Nybo J.L."/>
            <person name="Theobald S."/>
            <person name="Kildgaard S."/>
            <person name="Isbrandt T."/>
            <person name="Kuo A."/>
            <person name="Sato A."/>
            <person name="Lyhne E.K."/>
            <person name="Kogle M.E."/>
            <person name="Wiebenga A."/>
            <person name="Kun R.S."/>
            <person name="Lubbers R.J."/>
            <person name="Makela M.R."/>
            <person name="Barry K."/>
            <person name="Chovatia M."/>
            <person name="Clum A."/>
            <person name="Daum C."/>
            <person name="Haridas S."/>
            <person name="He G."/>
            <person name="LaButti K."/>
            <person name="Lipzen A."/>
            <person name="Mondo S."/>
            <person name="Riley R."/>
            <person name="Salamov A."/>
            <person name="Simmons B.A."/>
            <person name="Magnuson J.K."/>
            <person name="Henrissat B."/>
            <person name="Mortensen U.H."/>
            <person name="Larsen T.O."/>
            <person name="Devries R.P."/>
            <person name="Grigoriev I.V."/>
            <person name="Machida M."/>
            <person name="Baker S.E."/>
            <person name="Andersen M.R."/>
        </authorList>
    </citation>
    <scope>NUCLEOTIDE SEQUENCE [LARGE SCALE GENOMIC DNA]</scope>
    <source>
        <strain evidence="2 3">IBT 18842</strain>
    </source>
</reference>